<evidence type="ECO:0000256" key="1">
    <source>
        <dbReference type="SAM" id="MobiDB-lite"/>
    </source>
</evidence>
<sequence>MDLKCIVLLVIIGYVSSQEGHPPEERCQCFSHKENPSPELKRLLKTKLSSFNFCIETEGSEQPESEKGKYKPKEPKGHHSTGQGKDRPSLFEGMQKYLEGNQIPEPNIQNIWCCFGKNLTVVDENNIIVDKEIEIKLRDFYSDDPKVVDIMVSNIGTCKSELTQENTCNLNIFHDCLMKGCIAALSAQ</sequence>
<name>A0A5N5SLZ5_9CRUS</name>
<protein>
    <submittedName>
        <fullName evidence="3">Uncharacterized protein</fullName>
    </submittedName>
</protein>
<feature type="signal peptide" evidence="2">
    <location>
        <begin position="1"/>
        <end position="17"/>
    </location>
</feature>
<dbReference type="AlphaFoldDB" id="A0A5N5SLZ5"/>
<accession>A0A5N5SLZ5</accession>
<evidence type="ECO:0000256" key="2">
    <source>
        <dbReference type="SAM" id="SignalP"/>
    </source>
</evidence>
<feature type="compositionally biased region" description="Basic and acidic residues" evidence="1">
    <location>
        <begin position="64"/>
        <end position="77"/>
    </location>
</feature>
<gene>
    <name evidence="3" type="ORF">Anas_14522</name>
</gene>
<dbReference type="OrthoDB" id="10368532at2759"/>
<keyword evidence="2" id="KW-0732">Signal</keyword>
<comment type="caution">
    <text evidence="3">The sequence shown here is derived from an EMBL/GenBank/DDBJ whole genome shotgun (WGS) entry which is preliminary data.</text>
</comment>
<evidence type="ECO:0000313" key="4">
    <source>
        <dbReference type="Proteomes" id="UP000326759"/>
    </source>
</evidence>
<feature type="region of interest" description="Disordered" evidence="1">
    <location>
        <begin position="58"/>
        <end position="88"/>
    </location>
</feature>
<dbReference type="Proteomes" id="UP000326759">
    <property type="component" value="Unassembled WGS sequence"/>
</dbReference>
<proteinExistence type="predicted"/>
<evidence type="ECO:0000313" key="3">
    <source>
        <dbReference type="EMBL" id="KAB7494619.1"/>
    </source>
</evidence>
<keyword evidence="4" id="KW-1185">Reference proteome</keyword>
<organism evidence="3 4">
    <name type="scientific">Armadillidium nasatum</name>
    <dbReference type="NCBI Taxonomy" id="96803"/>
    <lineage>
        <taxon>Eukaryota</taxon>
        <taxon>Metazoa</taxon>
        <taxon>Ecdysozoa</taxon>
        <taxon>Arthropoda</taxon>
        <taxon>Crustacea</taxon>
        <taxon>Multicrustacea</taxon>
        <taxon>Malacostraca</taxon>
        <taxon>Eumalacostraca</taxon>
        <taxon>Peracarida</taxon>
        <taxon>Isopoda</taxon>
        <taxon>Oniscidea</taxon>
        <taxon>Crinocheta</taxon>
        <taxon>Armadillidiidae</taxon>
        <taxon>Armadillidium</taxon>
    </lineage>
</organism>
<feature type="chain" id="PRO_5024283382" evidence="2">
    <location>
        <begin position="18"/>
        <end position="188"/>
    </location>
</feature>
<dbReference type="EMBL" id="SEYY01023736">
    <property type="protein sequence ID" value="KAB7494619.1"/>
    <property type="molecule type" value="Genomic_DNA"/>
</dbReference>
<reference evidence="3 4" key="1">
    <citation type="journal article" date="2019" name="PLoS Biol.">
        <title>Sex chromosomes control vertical transmission of feminizing Wolbachia symbionts in an isopod.</title>
        <authorList>
            <person name="Becking T."/>
            <person name="Chebbi M.A."/>
            <person name="Giraud I."/>
            <person name="Moumen B."/>
            <person name="Laverre T."/>
            <person name="Caubet Y."/>
            <person name="Peccoud J."/>
            <person name="Gilbert C."/>
            <person name="Cordaux R."/>
        </authorList>
    </citation>
    <scope>NUCLEOTIDE SEQUENCE [LARGE SCALE GENOMIC DNA]</scope>
    <source>
        <strain evidence="3">ANa2</strain>
        <tissue evidence="3">Whole body excluding digestive tract and cuticle</tissue>
    </source>
</reference>